<organism evidence="1 3">
    <name type="scientific">Collybiopsis confluens</name>
    <dbReference type="NCBI Taxonomy" id="2823264"/>
    <lineage>
        <taxon>Eukaryota</taxon>
        <taxon>Fungi</taxon>
        <taxon>Dikarya</taxon>
        <taxon>Basidiomycota</taxon>
        <taxon>Agaricomycotina</taxon>
        <taxon>Agaricomycetes</taxon>
        <taxon>Agaricomycetidae</taxon>
        <taxon>Agaricales</taxon>
        <taxon>Marasmiineae</taxon>
        <taxon>Omphalotaceae</taxon>
        <taxon>Collybiopsis</taxon>
    </lineage>
</organism>
<gene>
    <name evidence="2" type="ORF">D9757_009299</name>
    <name evidence="1" type="ORF">D9757_012350</name>
</gene>
<dbReference type="InterPro" id="IPR036291">
    <property type="entry name" value="NAD(P)-bd_dom_sf"/>
</dbReference>
<dbReference type="AlphaFoldDB" id="A0A8H5G394"/>
<evidence type="ECO:0000313" key="2">
    <source>
        <dbReference type="EMBL" id="KAF5376201.1"/>
    </source>
</evidence>
<sequence length="90" mass="9455">MFFYTETDIPDLTGKIIIVTGGIGNLQTAAILAGKGAKVYLGVRSDGKYKQALKDSHASHPATAKAQIEFLKVDLSTAAGARAAADDFEL</sequence>
<dbReference type="OrthoDB" id="191139at2759"/>
<name>A0A8H5G394_9AGAR</name>
<comment type="caution">
    <text evidence="1">The sequence shown here is derived from an EMBL/GenBank/DDBJ whole genome shotgun (WGS) entry which is preliminary data.</text>
</comment>
<reference evidence="1 3" key="1">
    <citation type="journal article" date="2020" name="ISME J.">
        <title>Uncovering the hidden diversity of litter-decomposition mechanisms in mushroom-forming fungi.</title>
        <authorList>
            <person name="Floudas D."/>
            <person name="Bentzer J."/>
            <person name="Ahren D."/>
            <person name="Johansson T."/>
            <person name="Persson P."/>
            <person name="Tunlid A."/>
        </authorList>
    </citation>
    <scope>NUCLEOTIDE SEQUENCE [LARGE SCALE GENOMIC DNA]</scope>
    <source>
        <strain evidence="1 3">CBS 406.79</strain>
    </source>
</reference>
<evidence type="ECO:0000313" key="1">
    <source>
        <dbReference type="EMBL" id="KAF5357540.1"/>
    </source>
</evidence>
<keyword evidence="3" id="KW-1185">Reference proteome</keyword>
<dbReference type="EMBL" id="JAACJN010000236">
    <property type="protein sequence ID" value="KAF5357540.1"/>
    <property type="molecule type" value="Genomic_DNA"/>
</dbReference>
<dbReference type="SUPFAM" id="SSF51735">
    <property type="entry name" value="NAD(P)-binding Rossmann-fold domains"/>
    <property type="match status" value="1"/>
</dbReference>
<dbReference type="Proteomes" id="UP000518752">
    <property type="component" value="Unassembled WGS sequence"/>
</dbReference>
<dbReference type="EMBL" id="JAACJN010000092">
    <property type="protein sequence ID" value="KAF5376201.1"/>
    <property type="molecule type" value="Genomic_DNA"/>
</dbReference>
<dbReference type="Gene3D" id="3.40.50.720">
    <property type="entry name" value="NAD(P)-binding Rossmann-like Domain"/>
    <property type="match status" value="1"/>
</dbReference>
<accession>A0A8H5G394</accession>
<proteinExistence type="predicted"/>
<evidence type="ECO:0000313" key="3">
    <source>
        <dbReference type="Proteomes" id="UP000518752"/>
    </source>
</evidence>
<protein>
    <submittedName>
        <fullName evidence="1">Uncharacterized protein</fullName>
    </submittedName>
</protein>